<evidence type="ECO:0000256" key="2">
    <source>
        <dbReference type="ARBA" id="ARBA00005982"/>
    </source>
</evidence>
<dbReference type="AlphaFoldDB" id="A0AB40CL82"/>
<keyword evidence="5 6" id="KW-0472">Membrane</keyword>
<sequence length="593" mass="65549">MASPRPWFRRCMEYLRCDYFVSDSEKDPHSPGTIVKRQPGGWKCMPYIIGNETFERVASFGLTANFTVYLVNELHMKQVSATNLANIFSGTTNFAPLLGAFISDAYWGRFRTLAYSSVATFLGMVVLTLTAVVPDLRPPECTQASEQAGLCTGPSKSQLSVLWISLVLLVIGAGGVRPCSITFGADQFDPNTEKGRIGMNSFFNWYYCTSTAAVMVGLTVVVYIQDSISWAIGFGVPTGLMFLAIILFFLGTRLYIYVPPEGSIFTGVAQVLTAAFKKRSLKLPAPNNAEEQEGLLYNPTIRSPRVLKLPLTLQFSGLNKAAIKCEGEVKEDGSIAQPWRLCTVQQVEEVKCLIRIIPVWASGIVCFVALAQQWTFAVLQSLRMDRHLGPHFQIPPGSLGAIALLALTLFIPIYDQVLVPVARHFTKHESGITMLQRQGVGMVISAISMVVAGLIEVKRRNSALAHGGMSPMSVLWLVPQLVVMGVAEAFNAVGQIEFYNRQFPEHMQTLATSLFNCSLAGANYMSTVLVVIIKNNTSWIQDDINAARVENFYYIIAILGVVNFVYFLVVAHFYRYKGMPEYKKNDGELQSLP</sequence>
<comment type="subcellular location">
    <subcellularLocation>
        <location evidence="1">Membrane</location>
        <topology evidence="1">Multi-pass membrane protein</topology>
    </subcellularLocation>
</comment>
<comment type="similarity">
    <text evidence="2">Belongs to the major facilitator superfamily. Proton-dependent oligopeptide transporter (POT/PTR) (TC 2.A.17) family.</text>
</comment>
<accession>A0AB40CL82</accession>
<dbReference type="Proteomes" id="UP001515500">
    <property type="component" value="Chromosome 15"/>
</dbReference>
<feature type="transmembrane region" description="Helical" evidence="6">
    <location>
        <begin position="162"/>
        <end position="184"/>
    </location>
</feature>
<evidence type="ECO:0000256" key="6">
    <source>
        <dbReference type="SAM" id="Phobius"/>
    </source>
</evidence>
<evidence type="ECO:0000256" key="3">
    <source>
        <dbReference type="ARBA" id="ARBA00022692"/>
    </source>
</evidence>
<dbReference type="GO" id="GO:0016020">
    <property type="term" value="C:membrane"/>
    <property type="evidence" value="ECO:0007669"/>
    <property type="project" value="UniProtKB-SubCell"/>
</dbReference>
<proteinExistence type="inferred from homology"/>
<feature type="transmembrane region" description="Helical" evidence="6">
    <location>
        <begin position="113"/>
        <end position="133"/>
    </location>
</feature>
<feature type="transmembrane region" description="Helical" evidence="6">
    <location>
        <begin position="475"/>
        <end position="493"/>
    </location>
</feature>
<evidence type="ECO:0000256" key="4">
    <source>
        <dbReference type="ARBA" id="ARBA00022989"/>
    </source>
</evidence>
<evidence type="ECO:0000256" key="5">
    <source>
        <dbReference type="ARBA" id="ARBA00023136"/>
    </source>
</evidence>
<keyword evidence="3 6" id="KW-0812">Transmembrane</keyword>
<evidence type="ECO:0000313" key="8">
    <source>
        <dbReference type="RefSeq" id="XP_039139531.1"/>
    </source>
</evidence>
<dbReference type="PANTHER" id="PTHR11654">
    <property type="entry name" value="OLIGOPEPTIDE TRANSPORTER-RELATED"/>
    <property type="match status" value="1"/>
</dbReference>
<feature type="transmembrane region" description="Helical" evidence="6">
    <location>
        <begin position="553"/>
        <end position="574"/>
    </location>
</feature>
<dbReference type="GO" id="GO:0022857">
    <property type="term" value="F:transmembrane transporter activity"/>
    <property type="evidence" value="ECO:0007669"/>
    <property type="project" value="InterPro"/>
</dbReference>
<feature type="transmembrane region" description="Helical" evidence="6">
    <location>
        <begin position="394"/>
        <end position="414"/>
    </location>
</feature>
<gene>
    <name evidence="8" type="primary">LOC120276867</name>
</gene>
<feature type="transmembrane region" description="Helical" evidence="6">
    <location>
        <begin position="205"/>
        <end position="224"/>
    </location>
</feature>
<organism evidence="7 8">
    <name type="scientific">Dioscorea cayennensis subsp. rotundata</name>
    <name type="common">White Guinea yam</name>
    <name type="synonym">Dioscorea rotundata</name>
    <dbReference type="NCBI Taxonomy" id="55577"/>
    <lineage>
        <taxon>Eukaryota</taxon>
        <taxon>Viridiplantae</taxon>
        <taxon>Streptophyta</taxon>
        <taxon>Embryophyta</taxon>
        <taxon>Tracheophyta</taxon>
        <taxon>Spermatophyta</taxon>
        <taxon>Magnoliopsida</taxon>
        <taxon>Liliopsida</taxon>
        <taxon>Dioscoreales</taxon>
        <taxon>Dioscoreaceae</taxon>
        <taxon>Dioscorea</taxon>
    </lineage>
</organism>
<name>A0AB40CL82_DIOCR</name>
<keyword evidence="7" id="KW-1185">Reference proteome</keyword>
<dbReference type="CDD" id="cd17416">
    <property type="entry name" value="MFS_NPF1_2"/>
    <property type="match status" value="1"/>
</dbReference>
<dbReference type="Gene3D" id="1.20.1250.20">
    <property type="entry name" value="MFS general substrate transporter like domains"/>
    <property type="match status" value="1"/>
</dbReference>
<dbReference type="Pfam" id="PF00854">
    <property type="entry name" value="PTR2"/>
    <property type="match status" value="1"/>
</dbReference>
<dbReference type="SUPFAM" id="SSF103473">
    <property type="entry name" value="MFS general substrate transporter"/>
    <property type="match status" value="1"/>
</dbReference>
<dbReference type="InterPro" id="IPR036259">
    <property type="entry name" value="MFS_trans_sf"/>
</dbReference>
<dbReference type="InterPro" id="IPR000109">
    <property type="entry name" value="POT_fam"/>
</dbReference>
<feature type="transmembrane region" description="Helical" evidence="6">
    <location>
        <begin position="435"/>
        <end position="455"/>
    </location>
</feature>
<reference evidence="8" key="1">
    <citation type="submission" date="2025-08" db="UniProtKB">
        <authorList>
            <consortium name="RefSeq"/>
        </authorList>
    </citation>
    <scope>IDENTIFICATION</scope>
</reference>
<evidence type="ECO:0000313" key="7">
    <source>
        <dbReference type="Proteomes" id="UP001515500"/>
    </source>
</evidence>
<dbReference type="RefSeq" id="XP_039139531.1">
    <property type="nucleotide sequence ID" value="XM_039283597.1"/>
</dbReference>
<feature type="transmembrane region" description="Helical" evidence="6">
    <location>
        <begin position="230"/>
        <end position="250"/>
    </location>
</feature>
<dbReference type="GeneID" id="120276867"/>
<feature type="transmembrane region" description="Helical" evidence="6">
    <location>
        <begin position="514"/>
        <end position="533"/>
    </location>
</feature>
<evidence type="ECO:0000256" key="1">
    <source>
        <dbReference type="ARBA" id="ARBA00004141"/>
    </source>
</evidence>
<feature type="transmembrane region" description="Helical" evidence="6">
    <location>
        <begin position="353"/>
        <end position="374"/>
    </location>
</feature>
<protein>
    <submittedName>
        <fullName evidence="8">Protein NRT1/ PTR FAMILY 2.13-like</fullName>
    </submittedName>
</protein>
<keyword evidence="4 6" id="KW-1133">Transmembrane helix</keyword>